<proteinExistence type="predicted"/>
<gene>
    <name evidence="2" type="ORF">BDY21DRAFT_367336</name>
</gene>
<evidence type="ECO:0000313" key="3">
    <source>
        <dbReference type="Proteomes" id="UP000799766"/>
    </source>
</evidence>
<reference evidence="2" key="1">
    <citation type="journal article" date="2020" name="Stud. Mycol.">
        <title>101 Dothideomycetes genomes: a test case for predicting lifestyles and emergence of pathogens.</title>
        <authorList>
            <person name="Haridas S."/>
            <person name="Albert R."/>
            <person name="Binder M."/>
            <person name="Bloem J."/>
            <person name="Labutti K."/>
            <person name="Salamov A."/>
            <person name="Andreopoulos B."/>
            <person name="Baker S."/>
            <person name="Barry K."/>
            <person name="Bills G."/>
            <person name="Bluhm B."/>
            <person name="Cannon C."/>
            <person name="Castanera R."/>
            <person name="Culley D."/>
            <person name="Daum C."/>
            <person name="Ezra D."/>
            <person name="Gonzalez J."/>
            <person name="Henrissat B."/>
            <person name="Kuo A."/>
            <person name="Liang C."/>
            <person name="Lipzen A."/>
            <person name="Lutzoni F."/>
            <person name="Magnuson J."/>
            <person name="Mondo S."/>
            <person name="Nolan M."/>
            <person name="Ohm R."/>
            <person name="Pangilinan J."/>
            <person name="Park H.-J."/>
            <person name="Ramirez L."/>
            <person name="Alfaro M."/>
            <person name="Sun H."/>
            <person name="Tritt A."/>
            <person name="Yoshinaga Y."/>
            <person name="Zwiers L.-H."/>
            <person name="Turgeon B."/>
            <person name="Goodwin S."/>
            <person name="Spatafora J."/>
            <person name="Crous P."/>
            <person name="Grigoriev I."/>
        </authorList>
    </citation>
    <scope>NUCLEOTIDE SEQUENCE</scope>
    <source>
        <strain evidence="2">ATCC 16933</strain>
    </source>
</reference>
<organism evidence="2 3">
    <name type="scientific">Lineolata rhizophorae</name>
    <dbReference type="NCBI Taxonomy" id="578093"/>
    <lineage>
        <taxon>Eukaryota</taxon>
        <taxon>Fungi</taxon>
        <taxon>Dikarya</taxon>
        <taxon>Ascomycota</taxon>
        <taxon>Pezizomycotina</taxon>
        <taxon>Dothideomycetes</taxon>
        <taxon>Dothideomycetes incertae sedis</taxon>
        <taxon>Lineolatales</taxon>
        <taxon>Lineolataceae</taxon>
        <taxon>Lineolata</taxon>
    </lineage>
</organism>
<dbReference type="Proteomes" id="UP000799766">
    <property type="component" value="Unassembled WGS sequence"/>
</dbReference>
<name>A0A6A6NN99_9PEZI</name>
<keyword evidence="3" id="KW-1185">Reference proteome</keyword>
<protein>
    <submittedName>
        <fullName evidence="2">Uncharacterized protein</fullName>
    </submittedName>
</protein>
<feature type="region of interest" description="Disordered" evidence="1">
    <location>
        <begin position="1"/>
        <end position="50"/>
    </location>
</feature>
<sequence>MSTSADAPPYLRSSSHEHRAQSLREQHHPQRSPRDHGAKPSTPHQHPSPIYGSRWRRKLIWSVPPRFIVAKALYAEVSLKVEKIELASVSSKSGWSLELGSASMSWQTCSKCLWTYRLYRLFDERVHRQSLSGPRLDEREIGDKVAVATSLLFDHRVRGGKYAKSNEGLKVDPGSVAELDQNVKMVVATKYEAFCR</sequence>
<feature type="compositionally biased region" description="Basic and acidic residues" evidence="1">
    <location>
        <begin position="14"/>
        <end position="38"/>
    </location>
</feature>
<dbReference type="AlphaFoldDB" id="A0A6A6NN99"/>
<evidence type="ECO:0000256" key="1">
    <source>
        <dbReference type="SAM" id="MobiDB-lite"/>
    </source>
</evidence>
<accession>A0A6A6NN99</accession>
<dbReference type="EMBL" id="MU001700">
    <property type="protein sequence ID" value="KAF2453119.1"/>
    <property type="molecule type" value="Genomic_DNA"/>
</dbReference>
<evidence type="ECO:0000313" key="2">
    <source>
        <dbReference type="EMBL" id="KAF2453119.1"/>
    </source>
</evidence>